<comment type="caution">
    <text evidence="11">The sequence shown here is derived from an EMBL/GenBank/DDBJ whole genome shotgun (WGS) entry which is preliminary data.</text>
</comment>
<keyword evidence="6" id="KW-0029">Amino-acid transport</keyword>
<evidence type="ECO:0000259" key="10">
    <source>
        <dbReference type="Pfam" id="PF01490"/>
    </source>
</evidence>
<evidence type="ECO:0000256" key="1">
    <source>
        <dbReference type="ARBA" id="ARBA00004128"/>
    </source>
</evidence>
<evidence type="ECO:0000256" key="6">
    <source>
        <dbReference type="ARBA" id="ARBA00022970"/>
    </source>
</evidence>
<accession>A0ABR3GNI6</accession>
<dbReference type="Pfam" id="PF01490">
    <property type="entry name" value="Aa_trans"/>
    <property type="match status" value="1"/>
</dbReference>
<keyword evidence="5 9" id="KW-0812">Transmembrane</keyword>
<protein>
    <recommendedName>
        <fullName evidence="10">Amino acid transporter transmembrane domain-containing protein</fullName>
    </recommendedName>
</protein>
<name>A0ABR3GNI6_9PEZI</name>
<evidence type="ECO:0000256" key="7">
    <source>
        <dbReference type="ARBA" id="ARBA00022989"/>
    </source>
</evidence>
<feature type="transmembrane region" description="Helical" evidence="9">
    <location>
        <begin position="20"/>
        <end position="41"/>
    </location>
</feature>
<feature type="transmembrane region" description="Helical" evidence="9">
    <location>
        <begin position="173"/>
        <end position="194"/>
    </location>
</feature>
<dbReference type="InterPro" id="IPR013057">
    <property type="entry name" value="AA_transpt_TM"/>
</dbReference>
<evidence type="ECO:0000256" key="2">
    <source>
        <dbReference type="ARBA" id="ARBA00008066"/>
    </source>
</evidence>
<dbReference type="PANTHER" id="PTHR22950">
    <property type="entry name" value="AMINO ACID TRANSPORTER"/>
    <property type="match status" value="1"/>
</dbReference>
<evidence type="ECO:0000256" key="8">
    <source>
        <dbReference type="ARBA" id="ARBA00023136"/>
    </source>
</evidence>
<keyword evidence="7 9" id="KW-1133">Transmembrane helix</keyword>
<feature type="transmembrane region" description="Helical" evidence="9">
    <location>
        <begin position="315"/>
        <end position="333"/>
    </location>
</feature>
<keyword evidence="3" id="KW-0813">Transport</keyword>
<keyword evidence="8 9" id="KW-0472">Membrane</keyword>
<feature type="transmembrane region" description="Helical" evidence="9">
    <location>
        <begin position="250"/>
        <end position="271"/>
    </location>
</feature>
<proteinExistence type="inferred from homology"/>
<comment type="similarity">
    <text evidence="2">Belongs to the amino acid/polyamine transporter 2 family.</text>
</comment>
<evidence type="ECO:0000256" key="5">
    <source>
        <dbReference type="ARBA" id="ARBA00022692"/>
    </source>
</evidence>
<feature type="transmembrane region" description="Helical" evidence="9">
    <location>
        <begin position="116"/>
        <end position="134"/>
    </location>
</feature>
<evidence type="ECO:0000256" key="3">
    <source>
        <dbReference type="ARBA" id="ARBA00022448"/>
    </source>
</evidence>
<dbReference type="PANTHER" id="PTHR22950:SF678">
    <property type="entry name" value="VACUOLAR AMINO ACID TRANSPORTER 5-RELATED"/>
    <property type="match status" value="1"/>
</dbReference>
<feature type="domain" description="Amino acid transporter transmembrane" evidence="10">
    <location>
        <begin position="2"/>
        <end position="351"/>
    </location>
</feature>
<keyword evidence="12" id="KW-1185">Reference proteome</keyword>
<dbReference type="EMBL" id="JBBBZM010000035">
    <property type="protein sequence ID" value="KAL0637403.1"/>
    <property type="molecule type" value="Genomic_DNA"/>
</dbReference>
<sequence>MNTIVGAGVLAMPLAMAKFGVTLGVFVIVFSGLMSGFGLYLQARCARYIERGTASFFSLSQLTYPNAAVVFDTAIAIKCFGVAVSYLIIIGDLMPQVIAGISKDAESIEYLMDRRFWITAFMLVVIPLSFLRRLDSLKYTSFVALVSIGYLVIIVVAHFLIGDTLGERGNIRPFIPAGPIEVLSTFPVIVFAYTCHQNMFSIVNEIKDNSHGSTLSVIFGSIGSAGFIYILVAITGYLSYGDNVGGNIIAMYPASWTSTIGRAAIVILVMFSYPLQAHPARASIDNVLKWRPFANRNGPRPAVAARSVEMSDRRFAVITTFILVGTFVVAMLVNSLERVLAILPGIFYWKISNPDSDHHHRLLKDEDLDDEELGEYAGITDNWKAKLLRRGALALVIYGFAVMVTCLAINTFYVVAH</sequence>
<feature type="transmembrane region" description="Helical" evidence="9">
    <location>
        <begin position="392"/>
        <end position="416"/>
    </location>
</feature>
<dbReference type="Proteomes" id="UP001447188">
    <property type="component" value="Unassembled WGS sequence"/>
</dbReference>
<keyword evidence="4" id="KW-0926">Vacuole</keyword>
<organism evidence="11 12">
    <name type="scientific">Discina gigas</name>
    <dbReference type="NCBI Taxonomy" id="1032678"/>
    <lineage>
        <taxon>Eukaryota</taxon>
        <taxon>Fungi</taxon>
        <taxon>Dikarya</taxon>
        <taxon>Ascomycota</taxon>
        <taxon>Pezizomycotina</taxon>
        <taxon>Pezizomycetes</taxon>
        <taxon>Pezizales</taxon>
        <taxon>Discinaceae</taxon>
        <taxon>Discina</taxon>
    </lineage>
</organism>
<evidence type="ECO:0000313" key="11">
    <source>
        <dbReference type="EMBL" id="KAL0637403.1"/>
    </source>
</evidence>
<feature type="transmembrane region" description="Helical" evidence="9">
    <location>
        <begin position="141"/>
        <end position="161"/>
    </location>
</feature>
<evidence type="ECO:0000313" key="12">
    <source>
        <dbReference type="Proteomes" id="UP001447188"/>
    </source>
</evidence>
<gene>
    <name evidence="11" type="ORF">Q9L58_003606</name>
</gene>
<evidence type="ECO:0000256" key="9">
    <source>
        <dbReference type="SAM" id="Phobius"/>
    </source>
</evidence>
<comment type="subcellular location">
    <subcellularLocation>
        <location evidence="1">Vacuole membrane</location>
        <topology evidence="1">Multi-pass membrane protein</topology>
    </subcellularLocation>
</comment>
<reference evidence="11 12" key="1">
    <citation type="submission" date="2024-02" db="EMBL/GenBank/DDBJ databases">
        <title>Discinaceae phylogenomics.</title>
        <authorList>
            <person name="Dirks A.C."/>
            <person name="James T.Y."/>
        </authorList>
    </citation>
    <scope>NUCLEOTIDE SEQUENCE [LARGE SCALE GENOMIC DNA]</scope>
    <source>
        <strain evidence="11 12">ACD0624</strain>
    </source>
</reference>
<feature type="transmembrane region" description="Helical" evidence="9">
    <location>
        <begin position="215"/>
        <end position="238"/>
    </location>
</feature>
<evidence type="ECO:0000256" key="4">
    <source>
        <dbReference type="ARBA" id="ARBA00022554"/>
    </source>
</evidence>